<evidence type="ECO:0000313" key="2">
    <source>
        <dbReference type="EMBL" id="EGG17190.1"/>
    </source>
</evidence>
<gene>
    <name evidence="2" type="ORF">DFA_08177</name>
</gene>
<feature type="region of interest" description="Disordered" evidence="1">
    <location>
        <begin position="177"/>
        <end position="198"/>
    </location>
</feature>
<accession>F4Q5D1</accession>
<dbReference type="RefSeq" id="XP_004355674.1">
    <property type="nucleotide sequence ID" value="XM_004355621.1"/>
</dbReference>
<reference evidence="3" key="1">
    <citation type="journal article" date="2011" name="Genome Res.">
        <title>Phylogeny-wide analysis of social amoeba genomes highlights ancient origins for complex intercellular communication.</title>
        <authorList>
            <person name="Heidel A.J."/>
            <person name="Lawal H.M."/>
            <person name="Felder M."/>
            <person name="Schilde C."/>
            <person name="Helps N.R."/>
            <person name="Tunggal B."/>
            <person name="Rivero F."/>
            <person name="John U."/>
            <person name="Schleicher M."/>
            <person name="Eichinger L."/>
            <person name="Platzer M."/>
            <person name="Noegel A.A."/>
            <person name="Schaap P."/>
            <person name="Gloeckner G."/>
        </authorList>
    </citation>
    <scope>NUCLEOTIDE SEQUENCE [LARGE SCALE GENOMIC DNA]</scope>
    <source>
        <strain evidence="3">SH3</strain>
    </source>
</reference>
<organism evidence="2 3">
    <name type="scientific">Cavenderia fasciculata</name>
    <name type="common">Slime mold</name>
    <name type="synonym">Dictyostelium fasciculatum</name>
    <dbReference type="NCBI Taxonomy" id="261658"/>
    <lineage>
        <taxon>Eukaryota</taxon>
        <taxon>Amoebozoa</taxon>
        <taxon>Evosea</taxon>
        <taxon>Eumycetozoa</taxon>
        <taxon>Dictyostelia</taxon>
        <taxon>Acytosteliales</taxon>
        <taxon>Cavenderiaceae</taxon>
        <taxon>Cavenderia</taxon>
    </lineage>
</organism>
<keyword evidence="3" id="KW-1185">Reference proteome</keyword>
<evidence type="ECO:0000256" key="1">
    <source>
        <dbReference type="SAM" id="MobiDB-lite"/>
    </source>
</evidence>
<dbReference type="EMBL" id="GL883021">
    <property type="protein sequence ID" value="EGG17190.1"/>
    <property type="molecule type" value="Genomic_DNA"/>
</dbReference>
<proteinExistence type="predicted"/>
<dbReference type="KEGG" id="dfa:DFA_08177"/>
<dbReference type="AlphaFoldDB" id="F4Q5D1"/>
<name>F4Q5D1_CACFS</name>
<dbReference type="OrthoDB" id="18145at2759"/>
<dbReference type="GeneID" id="14869132"/>
<dbReference type="Proteomes" id="UP000007797">
    <property type="component" value="Unassembled WGS sequence"/>
</dbReference>
<evidence type="ECO:0000313" key="3">
    <source>
        <dbReference type="Proteomes" id="UP000007797"/>
    </source>
</evidence>
<protein>
    <submittedName>
        <fullName evidence="2">Uncharacterized protein</fullName>
    </submittedName>
</protein>
<sequence length="880" mass="104058">MNIDTIDSSSKSLTIEDFIEKLKKHYVYDDITLSTKTKTTKRVEQQQQVDDNETIKKKRKKSIGSSSFIAHDIYEAKTLCIVASSLFNQDHHQLYIHQYFISIIESQMHDDPKLHYHQSLSLFLDLYKNIQYYNYFIQFYLLKLISKQIEQLPLYNRLKDRITKLFSISEMNQVMEKEKEKNQDDEMDMDGSSSNNNHSNIGSDINYFDWNKMLYNELYRKIGQDCLASQQHIDLYLKLEHLLDSFSLLPRLIQYGKENNIDIYNQLLFSCCDTFDKFNLSHYSILIYQLTNDQSSLNDINWFKGINNIKSFRMNFVNNLQQQEIKTMILEDKEIEDMLTCTINRFCVPRIFQVTDKKRFIEYGLNRSELVETCWRFTVTRPIITYSVVMEIQTFLQNLSLSDPSKKNRMVIDLFTNSEKIRNDYFDRHNQDKEDVDEDDEELYDFEIELGIYILASLFYISSYRYFKFLITGSSFINQNQNQNQNNSNNNSNNSSRDIITIKDDNITTFDIKSGNPLFMIVHQVLFYSNADDNFKENTESLYYDKQLNEAIRHLTLCMDCYSDLNQEPWSDRFKSIFSKTWNSSDFYWINTSLADCHYYYESYSMALTFYKNIKVQLSDFQQQKTILSLGGDGDRLMSFNPTDDFWVNRLFLHLAMTNHSEIEESIVYLLETLVTMPLTDQFVQSQHTWHTIKPYFTSYTDSEVIFWCVDTLAACYERLGMVGEMTVLYQCYWSYYKSRFQKIIQEIHRTASTATSAAPIQAITIVDTSSIDNPTDDGVPLSNISKKDLRKGYFFPRFFDYISNIEMLEEFSLLLNQGYRLDILPSGYKVSTNGEIISMIEQHITTSTKKGSMSLVFLMNKFFNEELEHWRESKKKNNK</sequence>